<sequence>MPNPSSSSSNSDDRSSSPIASVASETMDRGRSRVRRCSNQHNEQHNMKKRGYHTFMSSFGKTFHVEKRWKLVREMGSGAYGVVVSAADEISHETVAIKLVTRVFEKVQLAKRALREITLLRHFANHENITGLIDVDAISPDFQEIYIFMEPMEADLHQIIKSGQTLSNEHVQYFLYQILRGMKYIHSASVIHRDLKPGNLLVNSDCELKICDFGLSRGFDAIPDEHTSGYLTEYVATRWYRAPEIMLAFRGYTTAIDVWSIGCIFAELLLGRPLFKGKDYVDQLNKILDVLGTPDDNVIHRIGSEKAQTYIRSLPFKPAIPLSKLLPVADIQALDLLKKMIAFDPSCRITVRDALSHPWLAAYHEESDEPDCPTKFERWRDIEKLQTLDEFREALWKEIEDYRMEVRGMKTETTPFPSVAEKDRVQTSPSLSPVQSTITAPETFHATEPTDPVVTYARRSSTIPPGRQSTSPIASTVQHPPPATVDGLPTACNGIEFPSGETYVVPARSRAASTAGGDITVRKLLRTLSTVSIHESVEGLPGVLAVGRYITDPEADAPTSEMPIEFAGKRGQDTGRGGQ</sequence>
<protein>
    <recommendedName>
        <fullName evidence="1">mitogen-activated protein kinase</fullName>
        <ecNumber evidence="1">2.7.11.24</ecNumber>
    </recommendedName>
</protein>
<evidence type="ECO:0000256" key="1">
    <source>
        <dbReference type="ARBA" id="ARBA00012411"/>
    </source>
</evidence>
<evidence type="ECO:0000256" key="6">
    <source>
        <dbReference type="ARBA" id="ARBA00022840"/>
    </source>
</evidence>
<evidence type="ECO:0000256" key="3">
    <source>
        <dbReference type="ARBA" id="ARBA00022679"/>
    </source>
</evidence>
<dbReference type="PANTHER" id="PTHR24055">
    <property type="entry name" value="MITOGEN-ACTIVATED PROTEIN KINASE"/>
    <property type="match status" value="1"/>
</dbReference>
<dbReference type="Proteomes" id="UP001194468">
    <property type="component" value="Unassembled WGS sequence"/>
</dbReference>
<organism evidence="9 10">
    <name type="scientific">Boletus edulis BED1</name>
    <dbReference type="NCBI Taxonomy" id="1328754"/>
    <lineage>
        <taxon>Eukaryota</taxon>
        <taxon>Fungi</taxon>
        <taxon>Dikarya</taxon>
        <taxon>Basidiomycota</taxon>
        <taxon>Agaricomycotina</taxon>
        <taxon>Agaricomycetes</taxon>
        <taxon>Agaricomycetidae</taxon>
        <taxon>Boletales</taxon>
        <taxon>Boletineae</taxon>
        <taxon>Boletaceae</taxon>
        <taxon>Boletoideae</taxon>
        <taxon>Boletus</taxon>
    </lineage>
</organism>
<dbReference type="InterPro" id="IPR050117">
    <property type="entry name" value="MAPK"/>
</dbReference>
<dbReference type="InterPro" id="IPR011009">
    <property type="entry name" value="Kinase-like_dom_sf"/>
</dbReference>
<proteinExistence type="predicted"/>
<keyword evidence="3" id="KW-0808">Transferase</keyword>
<dbReference type="SMART" id="SM00220">
    <property type="entry name" value="S_TKc"/>
    <property type="match status" value="1"/>
</dbReference>
<keyword evidence="6" id="KW-0067">ATP-binding</keyword>
<keyword evidence="5 9" id="KW-0418">Kinase</keyword>
<feature type="region of interest" description="Disordered" evidence="7">
    <location>
        <begin position="460"/>
        <end position="481"/>
    </location>
</feature>
<accession>A0AAD4C6C2</accession>
<comment type="caution">
    <text evidence="9">The sequence shown here is derived from an EMBL/GenBank/DDBJ whole genome shotgun (WGS) entry which is preliminary data.</text>
</comment>
<feature type="region of interest" description="Disordered" evidence="7">
    <location>
        <begin position="1"/>
        <end position="46"/>
    </location>
</feature>
<dbReference type="AlphaFoldDB" id="A0AAD4C6C2"/>
<dbReference type="EC" id="2.7.11.24" evidence="1"/>
<dbReference type="InterPro" id="IPR008271">
    <property type="entry name" value="Ser/Thr_kinase_AS"/>
</dbReference>
<feature type="region of interest" description="Disordered" evidence="7">
    <location>
        <begin position="555"/>
        <end position="579"/>
    </location>
</feature>
<dbReference type="Gene3D" id="1.10.510.10">
    <property type="entry name" value="Transferase(Phosphotransferase) domain 1"/>
    <property type="match status" value="1"/>
</dbReference>
<evidence type="ECO:0000313" key="10">
    <source>
        <dbReference type="Proteomes" id="UP001194468"/>
    </source>
</evidence>
<dbReference type="FunFam" id="1.10.510.10:FF:000013">
    <property type="entry name" value="Mitogen-activated protein kinase"/>
    <property type="match status" value="1"/>
</dbReference>
<keyword evidence="4" id="KW-0547">Nucleotide-binding</keyword>
<gene>
    <name evidence="9" type="ORF">L210DRAFT_2643390</name>
</gene>
<dbReference type="PROSITE" id="PS01351">
    <property type="entry name" value="MAPK"/>
    <property type="match status" value="1"/>
</dbReference>
<dbReference type="PROSITE" id="PS50011">
    <property type="entry name" value="PROTEIN_KINASE_DOM"/>
    <property type="match status" value="1"/>
</dbReference>
<evidence type="ECO:0000256" key="7">
    <source>
        <dbReference type="SAM" id="MobiDB-lite"/>
    </source>
</evidence>
<evidence type="ECO:0000256" key="5">
    <source>
        <dbReference type="ARBA" id="ARBA00022777"/>
    </source>
</evidence>
<dbReference type="InterPro" id="IPR000719">
    <property type="entry name" value="Prot_kinase_dom"/>
</dbReference>
<dbReference type="GO" id="GO:0004707">
    <property type="term" value="F:MAP kinase activity"/>
    <property type="evidence" value="ECO:0007669"/>
    <property type="project" value="UniProtKB-EC"/>
</dbReference>
<keyword evidence="2" id="KW-0723">Serine/threonine-protein kinase</keyword>
<name>A0AAD4C6C2_BOLED</name>
<feature type="compositionally biased region" description="Low complexity" evidence="7">
    <location>
        <begin position="1"/>
        <end position="10"/>
    </location>
</feature>
<feature type="compositionally biased region" description="Polar residues" evidence="7">
    <location>
        <begin position="460"/>
        <end position="478"/>
    </location>
</feature>
<keyword evidence="10" id="KW-1185">Reference proteome</keyword>
<reference evidence="9" key="1">
    <citation type="submission" date="2019-10" db="EMBL/GenBank/DDBJ databases">
        <authorList>
            <consortium name="DOE Joint Genome Institute"/>
            <person name="Kuo A."/>
            <person name="Miyauchi S."/>
            <person name="Kiss E."/>
            <person name="Drula E."/>
            <person name="Kohler A."/>
            <person name="Sanchez-Garcia M."/>
            <person name="Andreopoulos B."/>
            <person name="Barry K.W."/>
            <person name="Bonito G."/>
            <person name="Buee M."/>
            <person name="Carver A."/>
            <person name="Chen C."/>
            <person name="Cichocki N."/>
            <person name="Clum A."/>
            <person name="Culley D."/>
            <person name="Crous P.W."/>
            <person name="Fauchery L."/>
            <person name="Girlanda M."/>
            <person name="Hayes R."/>
            <person name="Keri Z."/>
            <person name="LaButti K."/>
            <person name="Lipzen A."/>
            <person name="Lombard V."/>
            <person name="Magnuson J."/>
            <person name="Maillard F."/>
            <person name="Morin E."/>
            <person name="Murat C."/>
            <person name="Nolan M."/>
            <person name="Ohm R."/>
            <person name="Pangilinan J."/>
            <person name="Pereira M."/>
            <person name="Perotto S."/>
            <person name="Peter M."/>
            <person name="Riley R."/>
            <person name="Sitrit Y."/>
            <person name="Stielow B."/>
            <person name="Szollosi G."/>
            <person name="Zifcakova L."/>
            <person name="Stursova M."/>
            <person name="Spatafora J.W."/>
            <person name="Tedersoo L."/>
            <person name="Vaario L.-M."/>
            <person name="Yamada A."/>
            <person name="Yan M."/>
            <person name="Wang P."/>
            <person name="Xu J."/>
            <person name="Bruns T."/>
            <person name="Baldrian P."/>
            <person name="Vilgalys R."/>
            <person name="Henrissat B."/>
            <person name="Grigoriev I.V."/>
            <person name="Hibbett D."/>
            <person name="Nagy L.G."/>
            <person name="Martin F.M."/>
        </authorList>
    </citation>
    <scope>NUCLEOTIDE SEQUENCE</scope>
    <source>
        <strain evidence="9">BED1</strain>
    </source>
</reference>
<evidence type="ECO:0000256" key="2">
    <source>
        <dbReference type="ARBA" id="ARBA00022527"/>
    </source>
</evidence>
<dbReference type="InterPro" id="IPR003527">
    <property type="entry name" value="MAP_kinase_CS"/>
</dbReference>
<feature type="domain" description="Protein kinase" evidence="8">
    <location>
        <begin position="69"/>
        <end position="360"/>
    </location>
</feature>
<dbReference type="PROSITE" id="PS00108">
    <property type="entry name" value="PROTEIN_KINASE_ST"/>
    <property type="match status" value="1"/>
</dbReference>
<dbReference type="Gene3D" id="3.30.200.20">
    <property type="entry name" value="Phosphorylase Kinase, domain 1"/>
    <property type="match status" value="1"/>
</dbReference>
<reference evidence="9" key="2">
    <citation type="journal article" date="2020" name="Nat. Commun.">
        <title>Large-scale genome sequencing of mycorrhizal fungi provides insights into the early evolution of symbiotic traits.</title>
        <authorList>
            <person name="Miyauchi S."/>
            <person name="Kiss E."/>
            <person name="Kuo A."/>
            <person name="Drula E."/>
            <person name="Kohler A."/>
            <person name="Sanchez-Garcia M."/>
            <person name="Morin E."/>
            <person name="Andreopoulos B."/>
            <person name="Barry K.W."/>
            <person name="Bonito G."/>
            <person name="Buee M."/>
            <person name="Carver A."/>
            <person name="Chen C."/>
            <person name="Cichocki N."/>
            <person name="Clum A."/>
            <person name="Culley D."/>
            <person name="Crous P.W."/>
            <person name="Fauchery L."/>
            <person name="Girlanda M."/>
            <person name="Hayes R.D."/>
            <person name="Keri Z."/>
            <person name="LaButti K."/>
            <person name="Lipzen A."/>
            <person name="Lombard V."/>
            <person name="Magnuson J."/>
            <person name="Maillard F."/>
            <person name="Murat C."/>
            <person name="Nolan M."/>
            <person name="Ohm R.A."/>
            <person name="Pangilinan J."/>
            <person name="Pereira M.F."/>
            <person name="Perotto S."/>
            <person name="Peter M."/>
            <person name="Pfister S."/>
            <person name="Riley R."/>
            <person name="Sitrit Y."/>
            <person name="Stielow J.B."/>
            <person name="Szollosi G."/>
            <person name="Zifcakova L."/>
            <person name="Stursova M."/>
            <person name="Spatafora J.W."/>
            <person name="Tedersoo L."/>
            <person name="Vaario L.M."/>
            <person name="Yamada A."/>
            <person name="Yan M."/>
            <person name="Wang P."/>
            <person name="Xu J."/>
            <person name="Bruns T."/>
            <person name="Baldrian P."/>
            <person name="Vilgalys R."/>
            <person name="Dunand C."/>
            <person name="Henrissat B."/>
            <person name="Grigoriev I.V."/>
            <person name="Hibbett D."/>
            <person name="Nagy L.G."/>
            <person name="Martin F.M."/>
        </authorList>
    </citation>
    <scope>NUCLEOTIDE SEQUENCE</scope>
    <source>
        <strain evidence="9">BED1</strain>
    </source>
</reference>
<evidence type="ECO:0000256" key="4">
    <source>
        <dbReference type="ARBA" id="ARBA00022741"/>
    </source>
</evidence>
<evidence type="ECO:0000313" key="9">
    <source>
        <dbReference type="EMBL" id="KAF8449044.1"/>
    </source>
</evidence>
<dbReference type="SUPFAM" id="SSF56112">
    <property type="entry name" value="Protein kinase-like (PK-like)"/>
    <property type="match status" value="1"/>
</dbReference>
<evidence type="ECO:0000259" key="8">
    <source>
        <dbReference type="PROSITE" id="PS50011"/>
    </source>
</evidence>
<dbReference type="Pfam" id="PF00069">
    <property type="entry name" value="Pkinase"/>
    <property type="match status" value="1"/>
</dbReference>
<dbReference type="EMBL" id="WHUW01000003">
    <property type="protein sequence ID" value="KAF8449044.1"/>
    <property type="molecule type" value="Genomic_DNA"/>
</dbReference>
<dbReference type="GO" id="GO:0005524">
    <property type="term" value="F:ATP binding"/>
    <property type="evidence" value="ECO:0007669"/>
    <property type="project" value="UniProtKB-KW"/>
</dbReference>